<keyword evidence="3" id="KW-1185">Reference proteome</keyword>
<proteinExistence type="predicted"/>
<evidence type="ECO:0000313" key="3">
    <source>
        <dbReference type="Proteomes" id="UP001595979"/>
    </source>
</evidence>
<evidence type="ECO:0000256" key="1">
    <source>
        <dbReference type="SAM" id="SignalP"/>
    </source>
</evidence>
<protein>
    <recommendedName>
        <fullName evidence="4">Rhodanese domain-containing protein</fullName>
    </recommendedName>
</protein>
<feature type="signal peptide" evidence="1">
    <location>
        <begin position="1"/>
        <end position="22"/>
    </location>
</feature>
<evidence type="ECO:0008006" key="4">
    <source>
        <dbReference type="Google" id="ProtNLM"/>
    </source>
</evidence>
<name>A0ABW1DQ47_9DEIO</name>
<sequence length="162" mass="17240">MRRLALLLLPALALVSVAPAQSAPTLSISLNAETLRGVPVTTGIFPADQLYKRDVRVQAYRLDDVLGRNVADLARLAAAGYTLTFLCSDGYAPRARLADLLGQGGLLAFADAEAGKARWAPVSYRDKPLNAEAVGNYLNWPDGAAKKPVPWGVVTLELKPGT</sequence>
<dbReference type="RefSeq" id="WP_380051573.1">
    <property type="nucleotide sequence ID" value="NZ_JBHSOH010000034.1"/>
</dbReference>
<gene>
    <name evidence="2" type="ORF">ACFPQ6_16825</name>
</gene>
<comment type="caution">
    <text evidence="2">The sequence shown here is derived from an EMBL/GenBank/DDBJ whole genome shotgun (WGS) entry which is preliminary data.</text>
</comment>
<evidence type="ECO:0000313" key="2">
    <source>
        <dbReference type="EMBL" id="MFC5849969.1"/>
    </source>
</evidence>
<reference evidence="3" key="1">
    <citation type="journal article" date="2019" name="Int. J. Syst. Evol. Microbiol.">
        <title>The Global Catalogue of Microorganisms (GCM) 10K type strain sequencing project: providing services to taxonomists for standard genome sequencing and annotation.</title>
        <authorList>
            <consortium name="The Broad Institute Genomics Platform"/>
            <consortium name="The Broad Institute Genome Sequencing Center for Infectious Disease"/>
            <person name="Wu L."/>
            <person name="Ma J."/>
        </authorList>
    </citation>
    <scope>NUCLEOTIDE SEQUENCE [LARGE SCALE GENOMIC DNA]</scope>
    <source>
        <strain evidence="3">CGMCC 1.15053</strain>
    </source>
</reference>
<keyword evidence="1" id="KW-0732">Signal</keyword>
<accession>A0ABW1DQ47</accession>
<organism evidence="2 3">
    <name type="scientific">Deinococcus petrolearius</name>
    <dbReference type="NCBI Taxonomy" id="1751295"/>
    <lineage>
        <taxon>Bacteria</taxon>
        <taxon>Thermotogati</taxon>
        <taxon>Deinococcota</taxon>
        <taxon>Deinococci</taxon>
        <taxon>Deinococcales</taxon>
        <taxon>Deinococcaceae</taxon>
        <taxon>Deinococcus</taxon>
    </lineage>
</organism>
<dbReference type="EMBL" id="JBHSOH010000034">
    <property type="protein sequence ID" value="MFC5849969.1"/>
    <property type="molecule type" value="Genomic_DNA"/>
</dbReference>
<feature type="chain" id="PRO_5045771361" description="Rhodanese domain-containing protein" evidence="1">
    <location>
        <begin position="23"/>
        <end position="162"/>
    </location>
</feature>
<dbReference type="Proteomes" id="UP001595979">
    <property type="component" value="Unassembled WGS sequence"/>
</dbReference>